<feature type="binding site" evidence="5">
    <location>
        <position position="71"/>
    </location>
    <ligand>
        <name>Mg(2+)</name>
        <dbReference type="ChEBI" id="CHEBI:18420"/>
        <label>1</label>
        <note>catalytic</note>
    </ligand>
</feature>
<dbReference type="Gene3D" id="3.30.540.10">
    <property type="entry name" value="Fructose-1,6-Bisphosphatase, subunit A, domain 1"/>
    <property type="match status" value="1"/>
</dbReference>
<keyword evidence="4 5" id="KW-0460">Magnesium</keyword>
<accession>A0A1I3BEL3</accession>
<evidence type="ECO:0000256" key="4">
    <source>
        <dbReference type="ARBA" id="ARBA00022842"/>
    </source>
</evidence>
<keyword evidence="7" id="KW-1185">Reference proteome</keyword>
<feature type="binding site" evidence="5">
    <location>
        <position position="91"/>
    </location>
    <ligand>
        <name>Mg(2+)</name>
        <dbReference type="ChEBI" id="CHEBI:18420"/>
        <label>1</label>
        <note>catalytic</note>
    </ligand>
</feature>
<evidence type="ECO:0000256" key="5">
    <source>
        <dbReference type="PIRSR" id="PIRSR600760-2"/>
    </source>
</evidence>
<protein>
    <submittedName>
        <fullName evidence="6">Myo-inositol-1(Or 4)-monophosphatase</fullName>
    </submittedName>
</protein>
<dbReference type="Gene3D" id="3.40.190.80">
    <property type="match status" value="1"/>
</dbReference>
<dbReference type="PRINTS" id="PR00377">
    <property type="entry name" value="IMPHPHTASES"/>
</dbReference>
<dbReference type="GO" id="GO:0006020">
    <property type="term" value="P:inositol metabolic process"/>
    <property type="evidence" value="ECO:0007669"/>
    <property type="project" value="TreeGrafter"/>
</dbReference>
<organism evidence="6 7">
    <name type="scientific">Pisciglobus halotolerans</name>
    <dbReference type="NCBI Taxonomy" id="745365"/>
    <lineage>
        <taxon>Bacteria</taxon>
        <taxon>Bacillati</taxon>
        <taxon>Bacillota</taxon>
        <taxon>Bacilli</taxon>
        <taxon>Lactobacillales</taxon>
        <taxon>Carnobacteriaceae</taxon>
    </lineage>
</organism>
<evidence type="ECO:0000256" key="2">
    <source>
        <dbReference type="ARBA" id="ARBA00022723"/>
    </source>
</evidence>
<dbReference type="AlphaFoldDB" id="A0A1I3BEL3"/>
<dbReference type="EMBL" id="FOQE01000006">
    <property type="protein sequence ID" value="SFH60723.1"/>
    <property type="molecule type" value="Genomic_DNA"/>
</dbReference>
<feature type="binding site" evidence="5">
    <location>
        <position position="89"/>
    </location>
    <ligand>
        <name>Mg(2+)</name>
        <dbReference type="ChEBI" id="CHEBI:18420"/>
        <label>1</label>
        <note>catalytic</note>
    </ligand>
</feature>
<dbReference type="FunFam" id="3.30.540.10:FF:000003">
    <property type="entry name" value="Inositol-1-monophosphatase"/>
    <property type="match status" value="1"/>
</dbReference>
<keyword evidence="2 5" id="KW-0479">Metal-binding</keyword>
<dbReference type="PROSITE" id="PS00629">
    <property type="entry name" value="IMP_1"/>
    <property type="match status" value="1"/>
</dbReference>
<dbReference type="GO" id="GO:0008934">
    <property type="term" value="F:inositol monophosphate 1-phosphatase activity"/>
    <property type="evidence" value="ECO:0007669"/>
    <property type="project" value="TreeGrafter"/>
</dbReference>
<dbReference type="InterPro" id="IPR020583">
    <property type="entry name" value="Inositol_monoP_metal-BS"/>
</dbReference>
<dbReference type="GO" id="GO:0046872">
    <property type="term" value="F:metal ion binding"/>
    <property type="evidence" value="ECO:0007669"/>
    <property type="project" value="UniProtKB-KW"/>
</dbReference>
<dbReference type="InterPro" id="IPR000760">
    <property type="entry name" value="Inositol_monophosphatase-like"/>
</dbReference>
<dbReference type="GO" id="GO:0007165">
    <property type="term" value="P:signal transduction"/>
    <property type="evidence" value="ECO:0007669"/>
    <property type="project" value="TreeGrafter"/>
</dbReference>
<dbReference type="RefSeq" id="WP_052181736.1">
    <property type="nucleotide sequence ID" value="NZ_FOQE01000006.1"/>
</dbReference>
<evidence type="ECO:0000313" key="6">
    <source>
        <dbReference type="EMBL" id="SFH60723.1"/>
    </source>
</evidence>
<evidence type="ECO:0000256" key="1">
    <source>
        <dbReference type="ARBA" id="ARBA00001946"/>
    </source>
</evidence>
<dbReference type="Pfam" id="PF00459">
    <property type="entry name" value="Inositol_P"/>
    <property type="match status" value="1"/>
</dbReference>
<sequence>MEQQDKANRHQLIQNWIYQAADHIRSSMQDPLQVSEKTSRKDLVTNMDKETESFLVEKIQQSFPNERILAEESSNQNTQDLNGVVWIIDPIDGTLNFVKQKHDFAIMIAVYEDGIGQMGYIYDVIKDEMYVGIKDQGVKCNQKQLSKVDDTSLAKGLVAISGLLLAEGNEAAKQVAKRSSGVRIVGSAGIETIYAVTGRIVAYVAASLAPWDIAAGKVIAEELGLMYTQQNGEPIQLLKKNPVLIATPSAHKEIFELLQGVSSK</sequence>
<dbReference type="SUPFAM" id="SSF56655">
    <property type="entry name" value="Carbohydrate phosphatase"/>
    <property type="match status" value="1"/>
</dbReference>
<dbReference type="PANTHER" id="PTHR20854">
    <property type="entry name" value="INOSITOL MONOPHOSPHATASE"/>
    <property type="match status" value="1"/>
</dbReference>
<dbReference type="PANTHER" id="PTHR20854:SF4">
    <property type="entry name" value="INOSITOL-1-MONOPHOSPHATASE-RELATED"/>
    <property type="match status" value="1"/>
</dbReference>
<feature type="binding site" evidence="5">
    <location>
        <position position="92"/>
    </location>
    <ligand>
        <name>Mg(2+)</name>
        <dbReference type="ChEBI" id="CHEBI:18420"/>
        <label>1</label>
        <note>catalytic</note>
    </ligand>
</feature>
<feature type="binding site" evidence="5">
    <location>
        <position position="212"/>
    </location>
    <ligand>
        <name>Mg(2+)</name>
        <dbReference type="ChEBI" id="CHEBI:18420"/>
        <label>1</label>
        <note>catalytic</note>
    </ligand>
</feature>
<name>A0A1I3BEL3_9LACT</name>
<evidence type="ECO:0000313" key="7">
    <source>
        <dbReference type="Proteomes" id="UP000198668"/>
    </source>
</evidence>
<evidence type="ECO:0000256" key="3">
    <source>
        <dbReference type="ARBA" id="ARBA00022801"/>
    </source>
</evidence>
<reference evidence="6 7" key="1">
    <citation type="submission" date="2016-10" db="EMBL/GenBank/DDBJ databases">
        <authorList>
            <person name="de Groot N.N."/>
        </authorList>
    </citation>
    <scope>NUCLEOTIDE SEQUENCE [LARGE SCALE GENOMIC DNA]</scope>
    <source>
        <strain evidence="6 7">DSM 27630</strain>
    </source>
</reference>
<dbReference type="Proteomes" id="UP000198668">
    <property type="component" value="Unassembled WGS sequence"/>
</dbReference>
<keyword evidence="3" id="KW-0378">Hydrolase</keyword>
<dbReference type="CDD" id="cd01637">
    <property type="entry name" value="IMPase_like"/>
    <property type="match status" value="1"/>
</dbReference>
<proteinExistence type="predicted"/>
<gene>
    <name evidence="6" type="ORF">SAMN04489868_10625</name>
</gene>
<comment type="cofactor">
    <cofactor evidence="1 5">
        <name>Mg(2+)</name>
        <dbReference type="ChEBI" id="CHEBI:18420"/>
    </cofactor>
</comment>